<reference evidence="5 6" key="1">
    <citation type="submission" date="2019-04" db="EMBL/GenBank/DDBJ databases">
        <title>Herbidospora sp. NEAU-GS14.nov., a novel actinomycete isolated from soil.</title>
        <authorList>
            <person name="Han L."/>
        </authorList>
    </citation>
    <scope>NUCLEOTIDE SEQUENCE [LARGE SCALE GENOMIC DNA]</scope>
    <source>
        <strain evidence="5 6">NEAU-GS14</strain>
    </source>
</reference>
<keyword evidence="6" id="KW-1185">Reference proteome</keyword>
<dbReference type="SMART" id="SM00347">
    <property type="entry name" value="HTH_MARR"/>
    <property type="match status" value="1"/>
</dbReference>
<keyword evidence="1" id="KW-0805">Transcription regulation</keyword>
<name>A0A4V5UX22_9ACTN</name>
<dbReference type="PANTHER" id="PTHR33164">
    <property type="entry name" value="TRANSCRIPTIONAL REGULATOR, MARR FAMILY"/>
    <property type="match status" value="1"/>
</dbReference>
<dbReference type="PROSITE" id="PS50995">
    <property type="entry name" value="HTH_MARR_2"/>
    <property type="match status" value="1"/>
</dbReference>
<accession>A0A4V5UX22</accession>
<evidence type="ECO:0000256" key="2">
    <source>
        <dbReference type="ARBA" id="ARBA00023125"/>
    </source>
</evidence>
<dbReference type="AlphaFoldDB" id="A0A4V5UX22"/>
<evidence type="ECO:0000313" key="5">
    <source>
        <dbReference type="EMBL" id="TKK79073.1"/>
    </source>
</evidence>
<dbReference type="InterPro" id="IPR039422">
    <property type="entry name" value="MarR/SlyA-like"/>
</dbReference>
<dbReference type="EMBL" id="SZQA01000059">
    <property type="protein sequence ID" value="TKK79073.1"/>
    <property type="molecule type" value="Genomic_DNA"/>
</dbReference>
<dbReference type="GO" id="GO:0003677">
    <property type="term" value="F:DNA binding"/>
    <property type="evidence" value="ECO:0007669"/>
    <property type="project" value="UniProtKB-KW"/>
</dbReference>
<sequence>MYTQTEVSSHSFLEASALSDGELFELVHRVDHRIRRGFRERLEPLGVNPGQSRALRALVSAGEPLRMARLAELLGIVPRSLTSVVDALESSGLVVRTVDPTNRRSTLVSVTPAGLSVHEKARVARREAAAEVFSVLSDEQRRQLSDLLGLLDG</sequence>
<proteinExistence type="predicted"/>
<dbReference type="Pfam" id="PF12802">
    <property type="entry name" value="MarR_2"/>
    <property type="match status" value="1"/>
</dbReference>
<dbReference type="InterPro" id="IPR000835">
    <property type="entry name" value="HTH_MarR-typ"/>
</dbReference>
<dbReference type="OrthoDB" id="9815567at2"/>
<gene>
    <name evidence="5" type="ORF">FDA94_36050</name>
</gene>
<evidence type="ECO:0000259" key="4">
    <source>
        <dbReference type="PROSITE" id="PS50995"/>
    </source>
</evidence>
<keyword evidence="2" id="KW-0238">DNA-binding</keyword>
<evidence type="ECO:0000313" key="6">
    <source>
        <dbReference type="Proteomes" id="UP000308705"/>
    </source>
</evidence>
<evidence type="ECO:0000256" key="1">
    <source>
        <dbReference type="ARBA" id="ARBA00023015"/>
    </source>
</evidence>
<dbReference type="GO" id="GO:0003700">
    <property type="term" value="F:DNA-binding transcription factor activity"/>
    <property type="evidence" value="ECO:0007669"/>
    <property type="project" value="InterPro"/>
</dbReference>
<organism evidence="5 6">
    <name type="scientific">Herbidospora galbida</name>
    <dbReference type="NCBI Taxonomy" id="2575442"/>
    <lineage>
        <taxon>Bacteria</taxon>
        <taxon>Bacillati</taxon>
        <taxon>Actinomycetota</taxon>
        <taxon>Actinomycetes</taxon>
        <taxon>Streptosporangiales</taxon>
        <taxon>Streptosporangiaceae</taxon>
        <taxon>Herbidospora</taxon>
    </lineage>
</organism>
<feature type="domain" description="HTH marR-type" evidence="4">
    <location>
        <begin position="20"/>
        <end position="153"/>
    </location>
</feature>
<protein>
    <submittedName>
        <fullName evidence="5">MarR family transcriptional regulator</fullName>
    </submittedName>
</protein>
<dbReference type="Proteomes" id="UP000308705">
    <property type="component" value="Unassembled WGS sequence"/>
</dbReference>
<dbReference type="Gene3D" id="1.10.10.10">
    <property type="entry name" value="Winged helix-like DNA-binding domain superfamily/Winged helix DNA-binding domain"/>
    <property type="match status" value="1"/>
</dbReference>
<dbReference type="InterPro" id="IPR036390">
    <property type="entry name" value="WH_DNA-bd_sf"/>
</dbReference>
<dbReference type="SUPFAM" id="SSF46785">
    <property type="entry name" value="Winged helix' DNA-binding domain"/>
    <property type="match status" value="1"/>
</dbReference>
<comment type="caution">
    <text evidence="5">The sequence shown here is derived from an EMBL/GenBank/DDBJ whole genome shotgun (WGS) entry which is preliminary data.</text>
</comment>
<dbReference type="PRINTS" id="PR00598">
    <property type="entry name" value="HTHMARR"/>
</dbReference>
<keyword evidence="3" id="KW-0804">Transcription</keyword>
<dbReference type="PROSITE" id="PS01117">
    <property type="entry name" value="HTH_MARR_1"/>
    <property type="match status" value="1"/>
</dbReference>
<dbReference type="PANTHER" id="PTHR33164:SF103">
    <property type="entry name" value="REGULATORY PROTEIN MARR"/>
    <property type="match status" value="1"/>
</dbReference>
<dbReference type="InterPro" id="IPR036388">
    <property type="entry name" value="WH-like_DNA-bd_sf"/>
</dbReference>
<dbReference type="GO" id="GO:0006950">
    <property type="term" value="P:response to stress"/>
    <property type="evidence" value="ECO:0007669"/>
    <property type="project" value="TreeGrafter"/>
</dbReference>
<dbReference type="InterPro" id="IPR023187">
    <property type="entry name" value="Tscrpt_reg_MarR-type_CS"/>
</dbReference>
<evidence type="ECO:0000256" key="3">
    <source>
        <dbReference type="ARBA" id="ARBA00023163"/>
    </source>
</evidence>